<sequence length="412" mass="45208">MPVDFNRVPPRVEVPPAPQPSMIVWTIALILVIGVGAALAIVLWPAGAPTSTLWFWFCVAGYPFMVWAFLLCSWLGYGYVRRNQAIAINRVSDEAEQACHAMAGRPTTILGHAWCFAANDSENSLEGILTGTELAKLRPSGAVPDSEVHARWLDIPEIRFQPGNELVEHARHHAVCMWLIERLINRLLPQLSALPPHTKLQVELHHRSRLKSDAVETRLREVLAEQVPALKVEGVAGEHTISLFRTDAWLDKRDVNTARLLLAIELRDAISAILSDGVAEAGVALLVGHPRLTSPTNPVRLRLHRPSKGTLDVAASTIERAARWGQSSRDRLQTVWVHGLIDDSVSAVRQAASFPDETRWITLETSVGDCSGAGPWLAVALAAESAWTTGDPQLVLCGEGEELIALMCRKQT</sequence>
<dbReference type="AlphaFoldDB" id="A0A0J5X969"/>
<evidence type="ECO:0008006" key="4">
    <source>
        <dbReference type="Google" id="ProtNLM"/>
    </source>
</evidence>
<feature type="transmembrane region" description="Helical" evidence="1">
    <location>
        <begin position="53"/>
        <end position="80"/>
    </location>
</feature>
<reference evidence="2 3" key="1">
    <citation type="submission" date="2015-05" db="EMBL/GenBank/DDBJ databases">
        <title>Draft genome of Burkholderia cepacia LK29.</title>
        <authorList>
            <person name="Chan X.Y."/>
        </authorList>
    </citation>
    <scope>NUCLEOTIDE SEQUENCE [LARGE SCALE GENOMIC DNA]</scope>
    <source>
        <strain evidence="2 3">LK29</strain>
    </source>
</reference>
<feature type="transmembrane region" description="Helical" evidence="1">
    <location>
        <begin position="21"/>
        <end position="47"/>
    </location>
</feature>
<evidence type="ECO:0000313" key="3">
    <source>
        <dbReference type="Proteomes" id="UP000036338"/>
    </source>
</evidence>
<accession>A0A0J5X969</accession>
<dbReference type="EMBL" id="LDWR01000014">
    <property type="protein sequence ID" value="KML60493.1"/>
    <property type="molecule type" value="Genomic_DNA"/>
</dbReference>
<evidence type="ECO:0000313" key="2">
    <source>
        <dbReference type="EMBL" id="KML60493.1"/>
    </source>
</evidence>
<proteinExistence type="predicted"/>
<dbReference type="Proteomes" id="UP000036338">
    <property type="component" value="Unassembled WGS sequence"/>
</dbReference>
<organism evidence="2 3">
    <name type="scientific">Burkholderia cepacia</name>
    <name type="common">Pseudomonas cepacia</name>
    <dbReference type="NCBI Taxonomy" id="292"/>
    <lineage>
        <taxon>Bacteria</taxon>
        <taxon>Pseudomonadati</taxon>
        <taxon>Pseudomonadota</taxon>
        <taxon>Betaproteobacteria</taxon>
        <taxon>Burkholderiales</taxon>
        <taxon>Burkholderiaceae</taxon>
        <taxon>Burkholderia</taxon>
        <taxon>Burkholderia cepacia complex</taxon>
    </lineage>
</organism>
<gene>
    <name evidence="2" type="ORF">VL15_08880</name>
</gene>
<evidence type="ECO:0000256" key="1">
    <source>
        <dbReference type="SAM" id="Phobius"/>
    </source>
</evidence>
<name>A0A0J5X969_BURCE</name>
<keyword evidence="1" id="KW-1133">Transmembrane helix</keyword>
<dbReference type="PATRIC" id="fig|292.27.peg.1373"/>
<keyword evidence="1" id="KW-0472">Membrane</keyword>
<protein>
    <recommendedName>
        <fullName evidence="4">Transmembrane protein</fullName>
    </recommendedName>
</protein>
<comment type="caution">
    <text evidence="2">The sequence shown here is derived from an EMBL/GenBank/DDBJ whole genome shotgun (WGS) entry which is preliminary data.</text>
</comment>
<keyword evidence="1" id="KW-0812">Transmembrane</keyword>